<accession>A0ABU6V6R0</accession>
<dbReference type="PANTHER" id="PTHR46215:SF15">
    <property type="entry name" value="DIRIGENT PROTEIN 24"/>
    <property type="match status" value="1"/>
</dbReference>
<organism evidence="2 3">
    <name type="scientific">Stylosanthes scabra</name>
    <dbReference type="NCBI Taxonomy" id="79078"/>
    <lineage>
        <taxon>Eukaryota</taxon>
        <taxon>Viridiplantae</taxon>
        <taxon>Streptophyta</taxon>
        <taxon>Embryophyta</taxon>
        <taxon>Tracheophyta</taxon>
        <taxon>Spermatophyta</taxon>
        <taxon>Magnoliopsida</taxon>
        <taxon>eudicotyledons</taxon>
        <taxon>Gunneridae</taxon>
        <taxon>Pentapetalae</taxon>
        <taxon>rosids</taxon>
        <taxon>fabids</taxon>
        <taxon>Fabales</taxon>
        <taxon>Fabaceae</taxon>
        <taxon>Papilionoideae</taxon>
        <taxon>50 kb inversion clade</taxon>
        <taxon>dalbergioids sensu lato</taxon>
        <taxon>Dalbergieae</taxon>
        <taxon>Pterocarpus clade</taxon>
        <taxon>Stylosanthes</taxon>
    </lineage>
</organism>
<dbReference type="PANTHER" id="PTHR46215">
    <property type="entry name" value="DIRIGENT PROTEIN 24-RELATED"/>
    <property type="match status" value="1"/>
</dbReference>
<sequence length="193" mass="19960">MVNTFPLNACNMKATICLFFLAATTFMIAGSARILDEVNPQQPQVSGNGNGNLPLPAAANGNPAVTTQQLGAATTLLSSQTSAAANTDPPLPDKALTGGPQLPPTRSSPSNSPSTPPVAVGGANGNGLLKAPSLSFFMRDILGGHMDPSARVVAGIVANTDVTGLPYHHQQQPPTPCRPQWGTVKHIVECVWF</sequence>
<proteinExistence type="predicted"/>
<evidence type="ECO:0000313" key="2">
    <source>
        <dbReference type="EMBL" id="MED6168460.1"/>
    </source>
</evidence>
<evidence type="ECO:0000256" key="1">
    <source>
        <dbReference type="SAM" id="MobiDB-lite"/>
    </source>
</evidence>
<dbReference type="Proteomes" id="UP001341840">
    <property type="component" value="Unassembled WGS sequence"/>
</dbReference>
<feature type="region of interest" description="Disordered" evidence="1">
    <location>
        <begin position="79"/>
        <end position="124"/>
    </location>
</feature>
<comment type="caution">
    <text evidence="2">The sequence shown here is derived from an EMBL/GenBank/DDBJ whole genome shotgun (WGS) entry which is preliminary data.</text>
</comment>
<feature type="region of interest" description="Disordered" evidence="1">
    <location>
        <begin position="40"/>
        <end position="63"/>
    </location>
</feature>
<dbReference type="EMBL" id="JASCZI010151063">
    <property type="protein sequence ID" value="MED6168460.1"/>
    <property type="molecule type" value="Genomic_DNA"/>
</dbReference>
<reference evidence="2 3" key="1">
    <citation type="journal article" date="2023" name="Plants (Basel)">
        <title>Bridging the Gap: Combining Genomics and Transcriptomics Approaches to Understand Stylosanthes scabra, an Orphan Legume from the Brazilian Caatinga.</title>
        <authorList>
            <person name="Ferreira-Neto J.R.C."/>
            <person name="da Silva M.D."/>
            <person name="Binneck E."/>
            <person name="de Melo N.F."/>
            <person name="da Silva R.H."/>
            <person name="de Melo A.L.T.M."/>
            <person name="Pandolfi V."/>
            <person name="Bustamante F.O."/>
            <person name="Brasileiro-Vidal A.C."/>
            <person name="Benko-Iseppon A.M."/>
        </authorList>
    </citation>
    <scope>NUCLEOTIDE SEQUENCE [LARGE SCALE GENOMIC DNA]</scope>
    <source>
        <tissue evidence="2">Leaves</tissue>
    </source>
</reference>
<name>A0ABU6V6R0_9FABA</name>
<gene>
    <name evidence="2" type="ORF">PIB30_011625</name>
</gene>
<evidence type="ECO:0000313" key="3">
    <source>
        <dbReference type="Proteomes" id="UP001341840"/>
    </source>
</evidence>
<dbReference type="InterPro" id="IPR004265">
    <property type="entry name" value="Dirigent"/>
</dbReference>
<feature type="compositionally biased region" description="Low complexity" evidence="1">
    <location>
        <begin position="104"/>
        <end position="113"/>
    </location>
</feature>
<protein>
    <submittedName>
        <fullName evidence="2">Uncharacterized protein</fullName>
    </submittedName>
</protein>
<feature type="compositionally biased region" description="Low complexity" evidence="1">
    <location>
        <begin position="51"/>
        <end position="63"/>
    </location>
</feature>
<keyword evidence="3" id="KW-1185">Reference proteome</keyword>